<sequence>MFCGTGSFKRIDGEPGAPGSAPGSPRGSKRKGNKNPYSTRGLDKFSTVLAELEARRKKIMAKVGTEGVSMVRFVYSNSEDWIPIIVKLREDAKEEKTKLDDARKPKALPTPPPSPPSQPTSEVVKESSPPPVGSIDGKEVAKEAEPVTGRKVKWCFTWGRWRPSYYWPLVIVLILACLVMFGRVFAICCTSIWWYLVPTMNRGSGNVRRSVKKKDYGRRPSDKRLGSSLGVATSSQAKNVGGVQEMSSPKAHRNGKRG</sequence>
<reference evidence="4" key="1">
    <citation type="submission" date="2025-08" db="UniProtKB">
        <authorList>
            <consortium name="RefSeq"/>
        </authorList>
    </citation>
    <scope>IDENTIFICATION</scope>
    <source>
        <tissue evidence="4">Young leaves</tissue>
    </source>
</reference>
<dbReference type="KEGG" id="pda:103711348"/>
<evidence type="ECO:0000313" key="3">
    <source>
        <dbReference type="Proteomes" id="UP000228380"/>
    </source>
</evidence>
<feature type="transmembrane region" description="Helical" evidence="2">
    <location>
        <begin position="165"/>
        <end position="196"/>
    </location>
</feature>
<feature type="region of interest" description="Disordered" evidence="1">
    <location>
        <begin position="95"/>
        <end position="142"/>
    </location>
</feature>
<dbReference type="PANTHER" id="PTHR35275:SF1">
    <property type="entry name" value="OS07G0585900 PROTEIN"/>
    <property type="match status" value="1"/>
</dbReference>
<accession>A0A8B7MUV8</accession>
<dbReference type="GeneID" id="103711348"/>
<keyword evidence="2" id="KW-0812">Transmembrane</keyword>
<feature type="region of interest" description="Disordered" evidence="1">
    <location>
        <begin position="206"/>
        <end position="258"/>
    </location>
</feature>
<feature type="region of interest" description="Disordered" evidence="1">
    <location>
        <begin position="1"/>
        <end position="45"/>
    </location>
</feature>
<dbReference type="PANTHER" id="PTHR35275">
    <property type="entry name" value="ZCF37"/>
    <property type="match status" value="1"/>
</dbReference>
<dbReference type="RefSeq" id="XP_017699333.1">
    <property type="nucleotide sequence ID" value="XM_017843844.3"/>
</dbReference>
<name>A0A8B7MUV8_PHODC</name>
<organism evidence="3 4">
    <name type="scientific">Phoenix dactylifera</name>
    <name type="common">Date palm</name>
    <dbReference type="NCBI Taxonomy" id="42345"/>
    <lineage>
        <taxon>Eukaryota</taxon>
        <taxon>Viridiplantae</taxon>
        <taxon>Streptophyta</taxon>
        <taxon>Embryophyta</taxon>
        <taxon>Tracheophyta</taxon>
        <taxon>Spermatophyta</taxon>
        <taxon>Magnoliopsida</taxon>
        <taxon>Liliopsida</taxon>
        <taxon>Arecaceae</taxon>
        <taxon>Coryphoideae</taxon>
        <taxon>Phoeniceae</taxon>
        <taxon>Phoenix</taxon>
    </lineage>
</organism>
<protein>
    <submittedName>
        <fullName evidence="4">Uncharacterized protein LOC103711348</fullName>
    </submittedName>
</protein>
<gene>
    <name evidence="4" type="primary">LOC103711348</name>
</gene>
<feature type="compositionally biased region" description="Basic and acidic residues" evidence="1">
    <location>
        <begin position="95"/>
        <end position="104"/>
    </location>
</feature>
<dbReference type="Proteomes" id="UP000228380">
    <property type="component" value="Unplaced"/>
</dbReference>
<keyword evidence="3" id="KW-1185">Reference proteome</keyword>
<proteinExistence type="predicted"/>
<keyword evidence="2" id="KW-1133">Transmembrane helix</keyword>
<evidence type="ECO:0000256" key="2">
    <source>
        <dbReference type="SAM" id="Phobius"/>
    </source>
</evidence>
<feature type="compositionally biased region" description="Basic and acidic residues" evidence="1">
    <location>
        <begin position="213"/>
        <end position="225"/>
    </location>
</feature>
<dbReference type="AlphaFoldDB" id="A0A8B7MUV8"/>
<evidence type="ECO:0000256" key="1">
    <source>
        <dbReference type="SAM" id="MobiDB-lite"/>
    </source>
</evidence>
<feature type="compositionally biased region" description="Pro residues" evidence="1">
    <location>
        <begin position="108"/>
        <end position="118"/>
    </location>
</feature>
<dbReference type="InterPro" id="IPR045880">
    <property type="entry name" value="ZCF37"/>
</dbReference>
<feature type="compositionally biased region" description="Low complexity" evidence="1">
    <location>
        <begin position="15"/>
        <end position="26"/>
    </location>
</feature>
<evidence type="ECO:0000313" key="4">
    <source>
        <dbReference type="RefSeq" id="XP_017699333.1"/>
    </source>
</evidence>
<keyword evidence="2" id="KW-0472">Membrane</keyword>
<dbReference type="OrthoDB" id="1932497at2759"/>